<dbReference type="PANTHER" id="PTHR24198">
    <property type="entry name" value="ANKYRIN REPEAT AND PROTEIN KINASE DOMAIN-CONTAINING PROTEIN"/>
    <property type="match status" value="1"/>
</dbReference>
<dbReference type="PROSITE" id="PS50297">
    <property type="entry name" value="ANK_REP_REGION"/>
    <property type="match status" value="4"/>
</dbReference>
<organism evidence="4 5">
    <name type="scientific">Helicocarpus griseus UAMH5409</name>
    <dbReference type="NCBI Taxonomy" id="1447875"/>
    <lineage>
        <taxon>Eukaryota</taxon>
        <taxon>Fungi</taxon>
        <taxon>Dikarya</taxon>
        <taxon>Ascomycota</taxon>
        <taxon>Pezizomycotina</taxon>
        <taxon>Eurotiomycetes</taxon>
        <taxon>Eurotiomycetidae</taxon>
        <taxon>Onygenales</taxon>
        <taxon>Ajellomycetaceae</taxon>
        <taxon>Helicocarpus</taxon>
    </lineage>
</organism>
<keyword evidence="1" id="KW-0677">Repeat</keyword>
<dbReference type="OrthoDB" id="4180939at2759"/>
<dbReference type="PANTHER" id="PTHR24198:SF165">
    <property type="entry name" value="ANKYRIN REPEAT-CONTAINING PROTEIN-RELATED"/>
    <property type="match status" value="1"/>
</dbReference>
<evidence type="ECO:0000256" key="2">
    <source>
        <dbReference type="ARBA" id="ARBA00023043"/>
    </source>
</evidence>
<dbReference type="InterPro" id="IPR036770">
    <property type="entry name" value="Ankyrin_rpt-contain_sf"/>
</dbReference>
<accession>A0A2B7XKF1</accession>
<feature type="repeat" description="ANK" evidence="3">
    <location>
        <begin position="274"/>
        <end position="306"/>
    </location>
</feature>
<reference evidence="4 5" key="1">
    <citation type="submission" date="2017-10" db="EMBL/GenBank/DDBJ databases">
        <title>Comparative genomics in systemic dimorphic fungi from Ajellomycetaceae.</title>
        <authorList>
            <person name="Munoz J.F."/>
            <person name="Mcewen J.G."/>
            <person name="Clay O.K."/>
            <person name="Cuomo C.A."/>
        </authorList>
    </citation>
    <scope>NUCLEOTIDE SEQUENCE [LARGE SCALE GENOMIC DNA]</scope>
    <source>
        <strain evidence="4 5">UAMH5409</strain>
    </source>
</reference>
<dbReference type="EMBL" id="PDNB01000061">
    <property type="protein sequence ID" value="PGH12224.1"/>
    <property type="molecule type" value="Genomic_DNA"/>
</dbReference>
<feature type="repeat" description="ANK" evidence="3">
    <location>
        <begin position="145"/>
        <end position="177"/>
    </location>
</feature>
<dbReference type="Pfam" id="PF12796">
    <property type="entry name" value="Ank_2"/>
    <property type="match status" value="3"/>
</dbReference>
<feature type="repeat" description="ANK" evidence="3">
    <location>
        <begin position="241"/>
        <end position="273"/>
    </location>
</feature>
<protein>
    <submittedName>
        <fullName evidence="4">Uncharacterized protein</fullName>
    </submittedName>
</protein>
<keyword evidence="5" id="KW-1185">Reference proteome</keyword>
<dbReference type="Proteomes" id="UP000223968">
    <property type="component" value="Unassembled WGS sequence"/>
</dbReference>
<comment type="caution">
    <text evidence="4">The sequence shown here is derived from an EMBL/GenBank/DDBJ whole genome shotgun (WGS) entry which is preliminary data.</text>
</comment>
<keyword evidence="2 3" id="KW-0040">ANK repeat</keyword>
<gene>
    <name evidence="4" type="ORF">AJ79_04404</name>
</gene>
<dbReference type="AlphaFoldDB" id="A0A2B7XKF1"/>
<proteinExistence type="predicted"/>
<evidence type="ECO:0000313" key="5">
    <source>
        <dbReference type="Proteomes" id="UP000223968"/>
    </source>
</evidence>
<evidence type="ECO:0000256" key="1">
    <source>
        <dbReference type="ARBA" id="ARBA00022737"/>
    </source>
</evidence>
<dbReference type="SMART" id="SM00248">
    <property type="entry name" value="ANK"/>
    <property type="match status" value="8"/>
</dbReference>
<dbReference type="InterPro" id="IPR002110">
    <property type="entry name" value="Ankyrin_rpt"/>
</dbReference>
<dbReference type="PROSITE" id="PS50088">
    <property type="entry name" value="ANK_REPEAT"/>
    <property type="match status" value="4"/>
</dbReference>
<dbReference type="STRING" id="1447875.A0A2B7XKF1"/>
<name>A0A2B7XKF1_9EURO</name>
<evidence type="ECO:0000313" key="4">
    <source>
        <dbReference type="EMBL" id="PGH12224.1"/>
    </source>
</evidence>
<evidence type="ECO:0000256" key="3">
    <source>
        <dbReference type="PROSITE-ProRule" id="PRU00023"/>
    </source>
</evidence>
<feature type="repeat" description="ANK" evidence="3">
    <location>
        <begin position="76"/>
        <end position="108"/>
    </location>
</feature>
<dbReference type="SUPFAM" id="SSF48403">
    <property type="entry name" value="Ankyrin repeat"/>
    <property type="match status" value="1"/>
</dbReference>
<sequence>MIRNPYPDGETRLQRAIGKGQNKLASRLIQHGALEAPLEDKGKATLARAAKSNNLGFASLLVDICGDIVNSISNGASCGPIHYAIEREHAVMVKLLLEKGGDVNFKNRNGCTALCMAVENGFNDILPFLIEMDADPNNQCGKANNIFTPLRKAVYKGNSQVVRLLLEAGARLERYGFILTEAIDTSYLDIVEALLDHRPNGSDMSRWPRSLIYRAASRSDNASILRLLAQRGVDLNKKDNRGRTILHEVASRGSESVARNLLSAGADAEILDGEGDTPLHIAWKENSRTMVRILMEHGVDLEAKDVFGNGKAIYEMNNTSGWKRRVIAEIFGDHTDGHTG</sequence>
<dbReference type="Gene3D" id="1.25.40.20">
    <property type="entry name" value="Ankyrin repeat-containing domain"/>
    <property type="match status" value="1"/>
</dbReference>